<accession>A0A381YPN1</accession>
<dbReference type="PANTHER" id="PTHR30137">
    <property type="entry name" value="LUCIFERASE-LIKE MONOOXYGENASE"/>
    <property type="match status" value="1"/>
</dbReference>
<dbReference type="GO" id="GO:0004497">
    <property type="term" value="F:monooxygenase activity"/>
    <property type="evidence" value="ECO:0007669"/>
    <property type="project" value="UniProtKB-KW"/>
</dbReference>
<reference evidence="5" key="1">
    <citation type="submission" date="2018-05" db="EMBL/GenBank/DDBJ databases">
        <authorList>
            <person name="Lanie J.A."/>
            <person name="Ng W.-L."/>
            <person name="Kazmierczak K.M."/>
            <person name="Andrzejewski T.M."/>
            <person name="Davidsen T.M."/>
            <person name="Wayne K.J."/>
            <person name="Tettelin H."/>
            <person name="Glass J.I."/>
            <person name="Rusch D."/>
            <person name="Podicherti R."/>
            <person name="Tsui H.-C.T."/>
            <person name="Winkler M.E."/>
        </authorList>
    </citation>
    <scope>NUCLEOTIDE SEQUENCE</scope>
</reference>
<feature type="region of interest" description="Disordered" evidence="3">
    <location>
        <begin position="162"/>
        <end position="181"/>
    </location>
</feature>
<evidence type="ECO:0000313" key="5">
    <source>
        <dbReference type="EMBL" id="SVA78904.1"/>
    </source>
</evidence>
<sequence length="345" mass="39616">MKLGIISDLRNPEEPRFHRSWVEHYSGFLDLVVQLEGLGFEEVVFPEHHFEPDGYIPNPIPMMTAVAAKTEKMLIGADLFRLPDWHPVRLAEDVAMVDILSNGRVLFKAGAGGLYPPVSDGLGWDPRRQLSRSTESMKIILKCWTEEVFDWKGSHYKLKGVRANPKPVQKPHPPIFMPAMNPKSMERNAREGYGAAMAGGRWTLERDDLGWWKGWHREWVGALARHGRTTKECPASVFMNFFCTDDPERTWAKHREGILYVTHAYAALRSEPLLPNTPEELPHWDKVFLTPDQMVKLLRELFDGAPPDHLLLWDATPGMTYEESFESHKMFIERVWPHLTDLGLS</sequence>
<gene>
    <name evidence="5" type="ORF">METZ01_LOCUS131758</name>
</gene>
<evidence type="ECO:0000256" key="3">
    <source>
        <dbReference type="SAM" id="MobiDB-lite"/>
    </source>
</evidence>
<keyword evidence="1" id="KW-0560">Oxidoreductase</keyword>
<organism evidence="5">
    <name type="scientific">marine metagenome</name>
    <dbReference type="NCBI Taxonomy" id="408172"/>
    <lineage>
        <taxon>unclassified sequences</taxon>
        <taxon>metagenomes</taxon>
        <taxon>ecological metagenomes</taxon>
    </lineage>
</organism>
<dbReference type="AlphaFoldDB" id="A0A381YPN1"/>
<dbReference type="SUPFAM" id="SSF51679">
    <property type="entry name" value="Bacterial luciferase-like"/>
    <property type="match status" value="1"/>
</dbReference>
<dbReference type="Gene3D" id="3.20.20.30">
    <property type="entry name" value="Luciferase-like domain"/>
    <property type="match status" value="1"/>
</dbReference>
<evidence type="ECO:0000256" key="1">
    <source>
        <dbReference type="ARBA" id="ARBA00023002"/>
    </source>
</evidence>
<dbReference type="InterPro" id="IPR011251">
    <property type="entry name" value="Luciferase-like_dom"/>
</dbReference>
<name>A0A381YPN1_9ZZZZ</name>
<dbReference type="InterPro" id="IPR036661">
    <property type="entry name" value="Luciferase-like_sf"/>
</dbReference>
<dbReference type="PANTHER" id="PTHR30137:SF8">
    <property type="entry name" value="BLR5498 PROTEIN"/>
    <property type="match status" value="1"/>
</dbReference>
<dbReference type="GO" id="GO:0016705">
    <property type="term" value="F:oxidoreductase activity, acting on paired donors, with incorporation or reduction of molecular oxygen"/>
    <property type="evidence" value="ECO:0007669"/>
    <property type="project" value="InterPro"/>
</dbReference>
<dbReference type="InterPro" id="IPR050766">
    <property type="entry name" value="Bact_Lucif_Oxidored"/>
</dbReference>
<feature type="domain" description="Luciferase-like" evidence="4">
    <location>
        <begin position="4"/>
        <end position="266"/>
    </location>
</feature>
<protein>
    <recommendedName>
        <fullName evidence="4">Luciferase-like domain-containing protein</fullName>
    </recommendedName>
</protein>
<proteinExistence type="predicted"/>
<dbReference type="EMBL" id="UINC01018724">
    <property type="protein sequence ID" value="SVA78904.1"/>
    <property type="molecule type" value="Genomic_DNA"/>
</dbReference>
<dbReference type="Pfam" id="PF00296">
    <property type="entry name" value="Bac_luciferase"/>
    <property type="match status" value="1"/>
</dbReference>
<evidence type="ECO:0000256" key="2">
    <source>
        <dbReference type="ARBA" id="ARBA00023033"/>
    </source>
</evidence>
<evidence type="ECO:0000259" key="4">
    <source>
        <dbReference type="Pfam" id="PF00296"/>
    </source>
</evidence>
<keyword evidence="2" id="KW-0503">Monooxygenase</keyword>
<dbReference type="GO" id="GO:0005829">
    <property type="term" value="C:cytosol"/>
    <property type="evidence" value="ECO:0007669"/>
    <property type="project" value="TreeGrafter"/>
</dbReference>